<dbReference type="OrthoDB" id="9787435at2"/>
<dbReference type="Proteomes" id="UP000186819">
    <property type="component" value="Unassembled WGS sequence"/>
</dbReference>
<proteinExistence type="predicted"/>
<dbReference type="InterPro" id="IPR013154">
    <property type="entry name" value="ADH-like_N"/>
</dbReference>
<dbReference type="Pfam" id="PF00107">
    <property type="entry name" value="ADH_zinc_N"/>
    <property type="match status" value="1"/>
</dbReference>
<dbReference type="Gene3D" id="3.90.180.10">
    <property type="entry name" value="Medium-chain alcohol dehydrogenases, catalytic domain"/>
    <property type="match status" value="1"/>
</dbReference>
<dbReference type="InterPro" id="IPR020843">
    <property type="entry name" value="ER"/>
</dbReference>
<name>A0A1N6YAS6_9RHOO</name>
<protein>
    <submittedName>
        <fullName evidence="2">NADPH:quinone reductase</fullName>
    </submittedName>
</protein>
<dbReference type="CDD" id="cd08276">
    <property type="entry name" value="MDR7"/>
    <property type="match status" value="1"/>
</dbReference>
<evidence type="ECO:0000313" key="3">
    <source>
        <dbReference type="Proteomes" id="UP000186819"/>
    </source>
</evidence>
<sequence length="337" mass="35986">MRVFQVDTAWTDENLRIGERPEPTAGPGEVRLKMLASALNYRDLLVPRRGYGSRMQALPLIMLSDGVGHIDQVGSGVDAYRIGDRVCPLFFSTWPGGEPSAEHLAYSLGCESDGTMTEYMVVPASTVVPVPAHLDDTEAATLPTAAVTAWRALVTEGRVTAGDTVLVQGTGGVSLFALQFAKLLGARVICTSSSDEKLERARELGADVTINYRSTPEWGRVARDAAGSGGVDHVIEVGGQGTLTQSLRAVRPGGAISMIGVLGGSVMDAPLGLVVTRHVRLQGITVGSREDFLAMSRAVAHSGMRPVVDRAFAFEQLREAMQYLASGRHFGKICIRH</sequence>
<dbReference type="InterPro" id="IPR013149">
    <property type="entry name" value="ADH-like_C"/>
</dbReference>
<keyword evidence="3" id="KW-1185">Reference proteome</keyword>
<dbReference type="InterPro" id="IPR052711">
    <property type="entry name" value="Zinc_ADH-like"/>
</dbReference>
<dbReference type="Pfam" id="PF08240">
    <property type="entry name" value="ADH_N"/>
    <property type="match status" value="1"/>
</dbReference>
<dbReference type="InterPro" id="IPR036291">
    <property type="entry name" value="NAD(P)-bd_dom_sf"/>
</dbReference>
<evidence type="ECO:0000313" key="2">
    <source>
        <dbReference type="EMBL" id="SIR11680.1"/>
    </source>
</evidence>
<dbReference type="STRING" id="34027.SAMN05421829_1109"/>
<dbReference type="GO" id="GO:0016491">
    <property type="term" value="F:oxidoreductase activity"/>
    <property type="evidence" value="ECO:0007669"/>
    <property type="project" value="InterPro"/>
</dbReference>
<accession>A0A1N6YAS6</accession>
<dbReference type="PANTHER" id="PTHR45033">
    <property type="match status" value="1"/>
</dbReference>
<reference evidence="3" key="1">
    <citation type="submission" date="2017-01" db="EMBL/GenBank/DDBJ databases">
        <authorList>
            <person name="Varghese N."/>
            <person name="Submissions S."/>
        </authorList>
    </citation>
    <scope>NUCLEOTIDE SEQUENCE [LARGE SCALE GENOMIC DNA]</scope>
    <source>
        <strain evidence="3">ATCC 51758</strain>
    </source>
</reference>
<dbReference type="SUPFAM" id="SSF51735">
    <property type="entry name" value="NAD(P)-binding Rossmann-fold domains"/>
    <property type="match status" value="1"/>
</dbReference>
<dbReference type="EMBL" id="FTMD01000010">
    <property type="protein sequence ID" value="SIR11680.1"/>
    <property type="molecule type" value="Genomic_DNA"/>
</dbReference>
<dbReference type="SMART" id="SM00829">
    <property type="entry name" value="PKS_ER"/>
    <property type="match status" value="1"/>
</dbReference>
<gene>
    <name evidence="2" type="ORF">SAMN05421829_1109</name>
</gene>
<dbReference type="RefSeq" id="WP_076602962.1">
    <property type="nucleotide sequence ID" value="NZ_FTMD01000010.1"/>
</dbReference>
<dbReference type="SUPFAM" id="SSF50129">
    <property type="entry name" value="GroES-like"/>
    <property type="match status" value="1"/>
</dbReference>
<dbReference type="PANTHER" id="PTHR45033:SF2">
    <property type="entry name" value="ZINC-TYPE ALCOHOL DEHYDROGENASE-LIKE PROTEIN C1773.06C"/>
    <property type="match status" value="1"/>
</dbReference>
<dbReference type="AlphaFoldDB" id="A0A1N6YAS6"/>
<organism evidence="2 3">
    <name type="scientific">Aromatoleum tolulyticum</name>
    <dbReference type="NCBI Taxonomy" id="34027"/>
    <lineage>
        <taxon>Bacteria</taxon>
        <taxon>Pseudomonadati</taxon>
        <taxon>Pseudomonadota</taxon>
        <taxon>Betaproteobacteria</taxon>
        <taxon>Rhodocyclales</taxon>
        <taxon>Rhodocyclaceae</taxon>
        <taxon>Aromatoleum</taxon>
    </lineage>
</organism>
<evidence type="ECO:0000259" key="1">
    <source>
        <dbReference type="SMART" id="SM00829"/>
    </source>
</evidence>
<dbReference type="Gene3D" id="3.40.50.720">
    <property type="entry name" value="NAD(P)-binding Rossmann-like Domain"/>
    <property type="match status" value="1"/>
</dbReference>
<dbReference type="InterPro" id="IPR011032">
    <property type="entry name" value="GroES-like_sf"/>
</dbReference>
<feature type="domain" description="Enoyl reductase (ER)" evidence="1">
    <location>
        <begin position="11"/>
        <end position="335"/>
    </location>
</feature>